<dbReference type="GO" id="GO:0090307">
    <property type="term" value="P:mitotic spindle assembly"/>
    <property type="evidence" value="ECO:0007669"/>
    <property type="project" value="TreeGrafter"/>
</dbReference>
<proteinExistence type="inferred from homology"/>
<sequence>MRRLNSGAEKEKDACIQVVVRCRDAPMRQLKNNTTILVHPVHGQDVMIDGPASVARTYQYDGVFGPRATQERIYDKVVRPILDEVMQGYNCTIFAYGQTGTGKTYTMEGDLNGADTVRPSHMSPEAGIIPRTLHNLFDELNSQTAEYTVHVSYAELYNEKVHDLLARDGASNGFGNKLKVVKSKTDKGATIQGLEDRLVINARDAVAALQEGALRRRVAATRCNDTSSRSHAIFTIMVSIRERTETAEGDEIVKLSKLNLVDLAGSENIGRSGAQDERVREASTINRSLLSLGCVIRSLVRPNTHTSYRDSKLTRILQDSLGGGTRTCMIATISNSAENIEETIGTLQYASEARGIVNHLLANTKVSKSEKMHTMELEIEQLRRDLDAARDGTGYFITRESHAEFVADKRKHAAAINEWRQRIAEADEKEAELADQLAERDAKLAVERAELAKMQTKLINQELLTRAHQHHEHQLHGVAQGLHSALSLASNDTSLLHTRLARMAQQEAEHTRMTLDAARQAGEDGKQVVTKMQEHADAAAQNARDLAASLQQQLGSAFDQAVRGQLGALKDAMHMRTSEISKKAHADAEDARALVDAALDAISVLTRELEAVAQKVLSACNLASDEFAQALRIYGEQQHLQQREHLDHMRQMFDAHVGRLGAMHGKRGKHRMMEFAELAEAVQQMCKSHAGEVAELKRWVSESSAMKETDHQKLLEHVARALADCRARDAETNRELVAGAERMAQSVSTLQQHVHKHCQMAAANSDEVLEEDTQATRQTFDEVTQATLELIENSDTHVAQLSNSLQVHHDPVRMAANDMVVGVVQVDANARQYVEEAHGRVGNMVQLVNNVTNGMGNAGVQATEDTMAAGCAALDKMKAAVADVNSRVHTQGNELRAMADHAAEGIKRIAAHVQSSTACIAATLSDDTVPPRHTYKAPECWQMTRNHAYILERQNTQSSEHLAWTGITVTPHDSILPEERSLSAFSVDAASGKTHEVLDGVAKVMHKRQLPNDAANVVTEINNEKEERSAKRSRTSQARVNMTSN</sequence>
<evidence type="ECO:0000256" key="11">
    <source>
        <dbReference type="SAM" id="MobiDB-lite"/>
    </source>
</evidence>
<evidence type="ECO:0000256" key="10">
    <source>
        <dbReference type="SAM" id="Coils"/>
    </source>
</evidence>
<accession>A0A9W7XSX2</accession>
<dbReference type="SUPFAM" id="SSF52540">
    <property type="entry name" value="P-loop containing nucleoside triphosphate hydrolases"/>
    <property type="match status" value="1"/>
</dbReference>
<evidence type="ECO:0000256" key="1">
    <source>
        <dbReference type="ARBA" id="ARBA00004245"/>
    </source>
</evidence>
<dbReference type="PROSITE" id="PS50067">
    <property type="entry name" value="KINESIN_MOTOR_2"/>
    <property type="match status" value="1"/>
</dbReference>
<dbReference type="FunFam" id="3.40.850.10:FF:000019">
    <property type="entry name" value="Kinesin-like protein KIN-5D"/>
    <property type="match status" value="1"/>
</dbReference>
<dbReference type="InterPro" id="IPR019821">
    <property type="entry name" value="Kinesin_motor_CS"/>
</dbReference>
<evidence type="ECO:0000256" key="5">
    <source>
        <dbReference type="ARBA" id="ARBA00022840"/>
    </source>
</evidence>
<name>A0A9W7XSX2_9FUNG</name>
<dbReference type="GO" id="GO:0051231">
    <property type="term" value="P:spindle elongation"/>
    <property type="evidence" value="ECO:0007669"/>
    <property type="project" value="TreeGrafter"/>
</dbReference>
<keyword evidence="7" id="KW-0206">Cytoskeleton</keyword>
<evidence type="ECO:0000256" key="2">
    <source>
        <dbReference type="ARBA" id="ARBA00022490"/>
    </source>
</evidence>
<evidence type="ECO:0000256" key="9">
    <source>
        <dbReference type="PROSITE-ProRule" id="PRU00283"/>
    </source>
</evidence>
<evidence type="ECO:0000313" key="13">
    <source>
        <dbReference type="EMBL" id="KAJ1720119.1"/>
    </source>
</evidence>
<keyword evidence="10" id="KW-0175">Coiled coil</keyword>
<feature type="region of interest" description="Disordered" evidence="11">
    <location>
        <begin position="1023"/>
        <end position="1045"/>
    </location>
</feature>
<evidence type="ECO:0000256" key="6">
    <source>
        <dbReference type="ARBA" id="ARBA00023175"/>
    </source>
</evidence>
<comment type="similarity">
    <text evidence="8">Belongs to the TRAFAC class myosin-kinesin ATPase superfamily. Kinesin family. KIN-5/BimC subfamily.</text>
</comment>
<feature type="domain" description="Kinesin motor" evidence="12">
    <location>
        <begin position="15"/>
        <end position="356"/>
    </location>
</feature>
<dbReference type="InterPro" id="IPR036961">
    <property type="entry name" value="Kinesin_motor_dom_sf"/>
</dbReference>
<dbReference type="SMART" id="SM00129">
    <property type="entry name" value="KISc"/>
    <property type="match status" value="1"/>
</dbReference>
<comment type="caution">
    <text evidence="13">The sequence shown here is derived from an EMBL/GenBank/DDBJ whole genome shotgun (WGS) entry which is preliminary data.</text>
</comment>
<dbReference type="GO" id="GO:0007018">
    <property type="term" value="P:microtubule-based movement"/>
    <property type="evidence" value="ECO:0007669"/>
    <property type="project" value="InterPro"/>
</dbReference>
<feature type="binding site" evidence="9">
    <location>
        <begin position="97"/>
        <end position="104"/>
    </location>
    <ligand>
        <name>ATP</name>
        <dbReference type="ChEBI" id="CHEBI:30616"/>
    </ligand>
</feature>
<feature type="coiled-coil region" evidence="10">
    <location>
        <begin position="365"/>
        <end position="436"/>
    </location>
</feature>
<dbReference type="Gene3D" id="3.40.850.10">
    <property type="entry name" value="Kinesin motor domain"/>
    <property type="match status" value="1"/>
</dbReference>
<evidence type="ECO:0000256" key="8">
    <source>
        <dbReference type="ARBA" id="ARBA00034704"/>
    </source>
</evidence>
<keyword evidence="2" id="KW-0963">Cytoplasm</keyword>
<dbReference type="PANTHER" id="PTHR47970">
    <property type="entry name" value="KINESIN-LIKE PROTEIN KIF11"/>
    <property type="match status" value="1"/>
</dbReference>
<dbReference type="InterPro" id="IPR027417">
    <property type="entry name" value="P-loop_NTPase"/>
</dbReference>
<dbReference type="InterPro" id="IPR001752">
    <property type="entry name" value="Kinesin_motor_dom"/>
</dbReference>
<keyword evidence="5 9" id="KW-0067">ATP-binding</keyword>
<reference evidence="13" key="1">
    <citation type="submission" date="2022-07" db="EMBL/GenBank/DDBJ databases">
        <title>Phylogenomic reconstructions and comparative analyses of Kickxellomycotina fungi.</title>
        <authorList>
            <person name="Reynolds N.K."/>
            <person name="Stajich J.E."/>
            <person name="Barry K."/>
            <person name="Grigoriev I.V."/>
            <person name="Crous P."/>
            <person name="Smith M.E."/>
        </authorList>
    </citation>
    <scope>NUCLEOTIDE SEQUENCE</scope>
    <source>
        <strain evidence="13">NBRC 32514</strain>
    </source>
</reference>
<dbReference type="PRINTS" id="PR00380">
    <property type="entry name" value="KINESINHEAVY"/>
</dbReference>
<dbReference type="GO" id="GO:0005876">
    <property type="term" value="C:spindle microtubule"/>
    <property type="evidence" value="ECO:0007669"/>
    <property type="project" value="TreeGrafter"/>
</dbReference>
<protein>
    <recommendedName>
        <fullName evidence="12">Kinesin motor domain-containing protein</fullName>
    </recommendedName>
</protein>
<dbReference type="Pfam" id="PF00225">
    <property type="entry name" value="Kinesin"/>
    <property type="match status" value="1"/>
</dbReference>
<dbReference type="PANTHER" id="PTHR47970:SF12">
    <property type="entry name" value="KINESIN FAMILY MEMBER 11"/>
    <property type="match status" value="1"/>
</dbReference>
<dbReference type="PROSITE" id="PS00411">
    <property type="entry name" value="KINESIN_MOTOR_1"/>
    <property type="match status" value="1"/>
</dbReference>
<dbReference type="Proteomes" id="UP001149813">
    <property type="component" value="Unassembled WGS sequence"/>
</dbReference>
<keyword evidence="6 9" id="KW-0505">Motor protein</keyword>
<evidence type="ECO:0000256" key="4">
    <source>
        <dbReference type="ARBA" id="ARBA00022741"/>
    </source>
</evidence>
<dbReference type="GO" id="GO:0008574">
    <property type="term" value="F:plus-end-directed microtubule motor activity"/>
    <property type="evidence" value="ECO:0007669"/>
    <property type="project" value="TreeGrafter"/>
</dbReference>
<feature type="compositionally biased region" description="Polar residues" evidence="11">
    <location>
        <begin position="1035"/>
        <end position="1045"/>
    </location>
</feature>
<dbReference type="GO" id="GO:0008017">
    <property type="term" value="F:microtubule binding"/>
    <property type="evidence" value="ECO:0007669"/>
    <property type="project" value="InterPro"/>
</dbReference>
<keyword evidence="3" id="KW-0493">Microtubule</keyword>
<evidence type="ECO:0000259" key="12">
    <source>
        <dbReference type="PROSITE" id="PS50067"/>
    </source>
</evidence>
<organism evidence="13 14">
    <name type="scientific">Coemansia erecta</name>
    <dbReference type="NCBI Taxonomy" id="147472"/>
    <lineage>
        <taxon>Eukaryota</taxon>
        <taxon>Fungi</taxon>
        <taxon>Fungi incertae sedis</taxon>
        <taxon>Zoopagomycota</taxon>
        <taxon>Kickxellomycotina</taxon>
        <taxon>Kickxellomycetes</taxon>
        <taxon>Kickxellales</taxon>
        <taxon>Kickxellaceae</taxon>
        <taxon>Coemansia</taxon>
    </lineage>
</organism>
<evidence type="ECO:0000313" key="14">
    <source>
        <dbReference type="Proteomes" id="UP001149813"/>
    </source>
</evidence>
<dbReference type="GO" id="GO:0005524">
    <property type="term" value="F:ATP binding"/>
    <property type="evidence" value="ECO:0007669"/>
    <property type="project" value="UniProtKB-UniRule"/>
</dbReference>
<keyword evidence="4 9" id="KW-0547">Nucleotide-binding</keyword>
<keyword evidence="14" id="KW-1185">Reference proteome</keyword>
<gene>
    <name evidence="13" type="ORF">LPJ53_005211</name>
</gene>
<dbReference type="OrthoDB" id="3176171at2759"/>
<dbReference type="InterPro" id="IPR047149">
    <property type="entry name" value="KIF11-like"/>
</dbReference>
<evidence type="ECO:0000256" key="3">
    <source>
        <dbReference type="ARBA" id="ARBA00022701"/>
    </source>
</evidence>
<dbReference type="GO" id="GO:0072686">
    <property type="term" value="C:mitotic spindle"/>
    <property type="evidence" value="ECO:0007669"/>
    <property type="project" value="TreeGrafter"/>
</dbReference>
<comment type="subcellular location">
    <subcellularLocation>
        <location evidence="1">Cytoplasm</location>
        <location evidence="1">Cytoskeleton</location>
    </subcellularLocation>
</comment>
<evidence type="ECO:0000256" key="7">
    <source>
        <dbReference type="ARBA" id="ARBA00023212"/>
    </source>
</evidence>
<dbReference type="EMBL" id="JANBOJ010000294">
    <property type="protein sequence ID" value="KAJ1720119.1"/>
    <property type="molecule type" value="Genomic_DNA"/>
</dbReference>
<dbReference type="AlphaFoldDB" id="A0A9W7XSX2"/>